<dbReference type="Gene3D" id="3.90.75.20">
    <property type="match status" value="2"/>
</dbReference>
<reference evidence="2" key="1">
    <citation type="journal article" date="2020" name="Nature">
        <title>Giant virus diversity and host interactions through global metagenomics.</title>
        <authorList>
            <person name="Schulz F."/>
            <person name="Roux S."/>
            <person name="Paez-Espino D."/>
            <person name="Jungbluth S."/>
            <person name="Walsh D.A."/>
            <person name="Denef V.J."/>
            <person name="McMahon K.D."/>
            <person name="Konstantinidis K.T."/>
            <person name="Eloe-Fadrosh E.A."/>
            <person name="Kyrpides N.C."/>
            <person name="Woyke T."/>
        </authorList>
    </citation>
    <scope>NUCLEOTIDE SEQUENCE</scope>
    <source>
        <strain evidence="2">GVMAG-M-3300009155-2</strain>
    </source>
</reference>
<protein>
    <recommendedName>
        <fullName evidence="1">HNH nuclease domain-containing protein</fullName>
    </recommendedName>
</protein>
<dbReference type="EMBL" id="MN738918">
    <property type="protein sequence ID" value="QHT31364.1"/>
    <property type="molecule type" value="Genomic_DNA"/>
</dbReference>
<dbReference type="GO" id="GO:0016788">
    <property type="term" value="F:hydrolase activity, acting on ester bonds"/>
    <property type="evidence" value="ECO:0007669"/>
    <property type="project" value="InterPro"/>
</dbReference>
<dbReference type="AlphaFoldDB" id="A0A6C0EQA4"/>
<name>A0A6C0EQA4_9ZZZZ</name>
<feature type="domain" description="HNH nuclease" evidence="1">
    <location>
        <begin position="230"/>
        <end position="278"/>
    </location>
</feature>
<dbReference type="InterPro" id="IPR003615">
    <property type="entry name" value="HNH_nuc"/>
</dbReference>
<feature type="domain" description="HNH nuclease" evidence="1">
    <location>
        <begin position="48"/>
        <end position="96"/>
    </location>
</feature>
<dbReference type="InterPro" id="IPR044925">
    <property type="entry name" value="His-Me_finger_sf"/>
</dbReference>
<organism evidence="2">
    <name type="scientific">viral metagenome</name>
    <dbReference type="NCBI Taxonomy" id="1070528"/>
    <lineage>
        <taxon>unclassified sequences</taxon>
        <taxon>metagenomes</taxon>
        <taxon>organismal metagenomes</taxon>
    </lineage>
</organism>
<dbReference type="Pfam" id="PF13392">
    <property type="entry name" value="HNH_3"/>
    <property type="match status" value="2"/>
</dbReference>
<dbReference type="InterPro" id="IPR003647">
    <property type="entry name" value="Intron_nuc_1_rpt"/>
</dbReference>
<evidence type="ECO:0000259" key="1">
    <source>
        <dbReference type="SMART" id="SM00507"/>
    </source>
</evidence>
<dbReference type="InterPro" id="IPR010902">
    <property type="entry name" value="NUMOD4"/>
</dbReference>
<dbReference type="Pfam" id="PF22083">
    <property type="entry name" value="I-HmuI_NUMOD-like"/>
    <property type="match status" value="1"/>
</dbReference>
<proteinExistence type="predicted"/>
<dbReference type="Pfam" id="PF07463">
    <property type="entry name" value="NUMOD4"/>
    <property type="match status" value="1"/>
</dbReference>
<sequence length="344" mass="40233">MEEWKIINEYPNYYVSNLGNIKNIKTGKILHPTIKSGYYNIVLTNNKKKKSFKVHRLVAIAFLNNFENKTDVNHKDKNKLNNNLHNLEWMTRRENNIHRCDGIKISCNKNKVILRIDNNTNEILEKYNSIQLAGIWAFNNGYTKSPHSGRNAIGNCLNGLSILSYNFKWDYENKNDNLENEIWRQVVLDNIDNTSKKYFVSSLGRFKNISGTIMNNYKINENGYIRVYIYNKTYALHRLIAITFIENIENKEQVNHIDGNKLNNSIENLEWVTNTENQIHKNKLGLANNFTRKIRQYDLNMNQIKDFNSIVEASKELNIGKPNIQGVLKKSRKTAGGFIFEYLE</sequence>
<dbReference type="SUPFAM" id="SSF54060">
    <property type="entry name" value="His-Me finger endonucleases"/>
    <property type="match status" value="2"/>
</dbReference>
<dbReference type="SMART" id="SM00507">
    <property type="entry name" value="HNHc"/>
    <property type="match status" value="2"/>
</dbReference>
<dbReference type="Gene3D" id="1.10.10.10">
    <property type="entry name" value="Winged helix-like DNA-binding domain superfamily/Winged helix DNA-binding domain"/>
    <property type="match status" value="1"/>
</dbReference>
<accession>A0A6C0EQA4</accession>
<dbReference type="SMART" id="SM00497">
    <property type="entry name" value="IENR1"/>
    <property type="match status" value="2"/>
</dbReference>
<dbReference type="InterPro" id="IPR054307">
    <property type="entry name" value="I-HmuI_NUMOD-like"/>
</dbReference>
<evidence type="ECO:0000313" key="2">
    <source>
        <dbReference type="EMBL" id="QHT31364.1"/>
    </source>
</evidence>
<dbReference type="InterPro" id="IPR036388">
    <property type="entry name" value="WH-like_DNA-bd_sf"/>
</dbReference>